<dbReference type="InterPro" id="IPR052019">
    <property type="entry name" value="F420H2_bilvrd_red/Heme_oxyg"/>
</dbReference>
<evidence type="ECO:0000313" key="3">
    <source>
        <dbReference type="EMBL" id="SNQ51292.1"/>
    </source>
</evidence>
<feature type="domain" description="Pyridoxamine 5'-phosphate oxidase N-terminal" evidence="2">
    <location>
        <begin position="9"/>
        <end position="131"/>
    </location>
</feature>
<dbReference type="InterPro" id="IPR011576">
    <property type="entry name" value="Pyridox_Oxase_N"/>
</dbReference>
<evidence type="ECO:0000313" key="4">
    <source>
        <dbReference type="Proteomes" id="UP000234331"/>
    </source>
</evidence>
<dbReference type="GO" id="GO:0005829">
    <property type="term" value="C:cytosol"/>
    <property type="evidence" value="ECO:0007669"/>
    <property type="project" value="TreeGrafter"/>
</dbReference>
<dbReference type="PANTHER" id="PTHR35176:SF2">
    <property type="entry name" value="F420H(2)-DEPENDENT REDUCTASE RV1155"/>
    <property type="match status" value="1"/>
</dbReference>
<dbReference type="InterPro" id="IPR019920">
    <property type="entry name" value="F420-binding_dom_put"/>
</dbReference>
<dbReference type="Proteomes" id="UP000234331">
    <property type="component" value="Unassembled WGS sequence"/>
</dbReference>
<dbReference type="EMBL" id="FZMO01000532">
    <property type="protein sequence ID" value="SNQ51292.1"/>
    <property type="molecule type" value="Genomic_DNA"/>
</dbReference>
<protein>
    <submittedName>
        <fullName evidence="3">Pyridoxamine 5'-phosphate oxidase</fullName>
    </submittedName>
</protein>
<keyword evidence="4" id="KW-1185">Reference proteome</keyword>
<dbReference type="PANTHER" id="PTHR35176">
    <property type="entry name" value="HEME OXYGENASE HI_0854-RELATED"/>
    <property type="match status" value="1"/>
</dbReference>
<accession>A0A2I2L040</accession>
<dbReference type="InterPro" id="IPR012349">
    <property type="entry name" value="Split_barrel_FMN-bd"/>
</dbReference>
<dbReference type="SUPFAM" id="SSF50475">
    <property type="entry name" value="FMN-binding split barrel"/>
    <property type="match status" value="1"/>
</dbReference>
<proteinExistence type="predicted"/>
<organism evidence="3 4">
    <name type="scientific">Frankia canadensis</name>
    <dbReference type="NCBI Taxonomy" id="1836972"/>
    <lineage>
        <taxon>Bacteria</taxon>
        <taxon>Bacillati</taxon>
        <taxon>Actinomycetota</taxon>
        <taxon>Actinomycetes</taxon>
        <taxon>Frankiales</taxon>
        <taxon>Frankiaceae</taxon>
        <taxon>Frankia</taxon>
    </lineage>
</organism>
<name>A0A2I2L040_9ACTN</name>
<dbReference type="Gene3D" id="2.30.110.10">
    <property type="entry name" value="Electron Transport, Fmn-binding Protein, Chain A"/>
    <property type="match status" value="1"/>
</dbReference>
<evidence type="ECO:0000259" key="2">
    <source>
        <dbReference type="Pfam" id="PF01243"/>
    </source>
</evidence>
<sequence>MSTVNINAATEFVRDHHRAVLCTTRRDGSPQMSPVTVGVDDGGRLLVSTRLTAYKVGHIQREPTVRLCVLPDEFYGPWVQITGSAQIVRLPEAMELLVSYYRGISGEHPDWDDYRAAMVRDQRCIVRITPTAAGPDRSG</sequence>
<keyword evidence="1" id="KW-0560">Oxidoreductase</keyword>
<gene>
    <name evidence="3" type="ORF">FRACA_660024</name>
</gene>
<dbReference type="GO" id="GO:0070967">
    <property type="term" value="F:coenzyme F420 binding"/>
    <property type="evidence" value="ECO:0007669"/>
    <property type="project" value="TreeGrafter"/>
</dbReference>
<dbReference type="AlphaFoldDB" id="A0A2I2L040"/>
<reference evidence="3 4" key="1">
    <citation type="submission" date="2017-06" db="EMBL/GenBank/DDBJ databases">
        <authorList>
            <person name="Kim H.J."/>
            <person name="Triplett B.A."/>
        </authorList>
    </citation>
    <scope>NUCLEOTIDE SEQUENCE [LARGE SCALE GENOMIC DNA]</scope>
    <source>
        <strain evidence="3">FRACA_ARgP5</strain>
    </source>
</reference>
<evidence type="ECO:0000256" key="1">
    <source>
        <dbReference type="ARBA" id="ARBA00023002"/>
    </source>
</evidence>
<dbReference type="GO" id="GO:0016627">
    <property type="term" value="F:oxidoreductase activity, acting on the CH-CH group of donors"/>
    <property type="evidence" value="ECO:0007669"/>
    <property type="project" value="TreeGrafter"/>
</dbReference>
<dbReference type="Pfam" id="PF01243">
    <property type="entry name" value="PNPOx_N"/>
    <property type="match status" value="1"/>
</dbReference>
<dbReference type="NCBIfam" id="TIGR03618">
    <property type="entry name" value="Rv1155_F420"/>
    <property type="match status" value="1"/>
</dbReference>